<gene>
    <name evidence="14" type="ORF">GGR44_002093</name>
</gene>
<evidence type="ECO:0000256" key="11">
    <source>
        <dbReference type="ARBA" id="ARBA00023136"/>
    </source>
</evidence>
<dbReference type="Proteomes" id="UP000552757">
    <property type="component" value="Unassembled WGS sequence"/>
</dbReference>
<dbReference type="NCBIfam" id="NF003962">
    <property type="entry name" value="PRK05454.2-5"/>
    <property type="match status" value="1"/>
</dbReference>
<evidence type="ECO:0000313" key="15">
    <source>
        <dbReference type="Proteomes" id="UP000552757"/>
    </source>
</evidence>
<name>A0A7W6GP31_9SPHN</name>
<evidence type="ECO:0000256" key="10">
    <source>
        <dbReference type="ARBA" id="ARBA00022989"/>
    </source>
</evidence>
<comment type="pathway">
    <text evidence="2">Glycan metabolism; osmoregulated periplasmic glucan (OPG) biosynthesis.</text>
</comment>
<dbReference type="RefSeq" id="WP_183955490.1">
    <property type="nucleotide sequence ID" value="NZ_JACIEB010000004.1"/>
</dbReference>
<dbReference type="SUPFAM" id="SSF53448">
    <property type="entry name" value="Nucleotide-diphospho-sugar transferases"/>
    <property type="match status" value="1"/>
</dbReference>
<feature type="transmembrane region" description="Helical" evidence="12">
    <location>
        <begin position="473"/>
        <end position="495"/>
    </location>
</feature>
<dbReference type="GO" id="GO:0016758">
    <property type="term" value="F:hexosyltransferase activity"/>
    <property type="evidence" value="ECO:0007669"/>
    <property type="project" value="TreeGrafter"/>
</dbReference>
<dbReference type="InterPro" id="IPR029044">
    <property type="entry name" value="Nucleotide-diphossugar_trans"/>
</dbReference>
<comment type="similarity">
    <text evidence="3">Belongs to the glycosyltransferase 2 family. OpgH subfamily.</text>
</comment>
<keyword evidence="10 12" id="KW-1133">Transmembrane helix</keyword>
<dbReference type="PANTHER" id="PTHR43867:SF5">
    <property type="entry name" value="GLUCANS BIOSYNTHESIS GLUCOSYLTRANSFERASE H"/>
    <property type="match status" value="1"/>
</dbReference>
<evidence type="ECO:0000256" key="3">
    <source>
        <dbReference type="ARBA" id="ARBA00009337"/>
    </source>
</evidence>
<feature type="transmembrane region" description="Helical" evidence="12">
    <location>
        <begin position="438"/>
        <end position="461"/>
    </location>
</feature>
<dbReference type="AlphaFoldDB" id="A0A7W6GP31"/>
<dbReference type="PANTHER" id="PTHR43867">
    <property type="entry name" value="CELLULOSE SYNTHASE CATALYTIC SUBUNIT A [UDP-FORMING]"/>
    <property type="match status" value="1"/>
</dbReference>
<keyword evidence="7 14" id="KW-0328">Glycosyltransferase</keyword>
<keyword evidence="11 12" id="KW-0472">Membrane</keyword>
<evidence type="ECO:0000256" key="6">
    <source>
        <dbReference type="ARBA" id="ARBA00022519"/>
    </source>
</evidence>
<keyword evidence="6" id="KW-0997">Cell inner membrane</keyword>
<dbReference type="EMBL" id="JACIEB010000004">
    <property type="protein sequence ID" value="MBB3982430.1"/>
    <property type="molecule type" value="Genomic_DNA"/>
</dbReference>
<dbReference type="NCBIfam" id="NF003958">
    <property type="entry name" value="PRK05454.2-1"/>
    <property type="match status" value="1"/>
</dbReference>
<organism evidence="14 15">
    <name type="scientific">Sphingobium fontiphilum</name>
    <dbReference type="NCBI Taxonomy" id="944425"/>
    <lineage>
        <taxon>Bacteria</taxon>
        <taxon>Pseudomonadati</taxon>
        <taxon>Pseudomonadota</taxon>
        <taxon>Alphaproteobacteria</taxon>
        <taxon>Sphingomonadales</taxon>
        <taxon>Sphingomonadaceae</taxon>
        <taxon>Sphingobium</taxon>
    </lineage>
</organism>
<dbReference type="InterPro" id="IPR050321">
    <property type="entry name" value="Glycosyltr_2/OpgH_subfam"/>
</dbReference>
<evidence type="ECO:0000256" key="2">
    <source>
        <dbReference type="ARBA" id="ARBA00005001"/>
    </source>
</evidence>
<proteinExistence type="inferred from homology"/>
<comment type="caution">
    <text evidence="14">The sequence shown here is derived from an EMBL/GenBank/DDBJ whole genome shotgun (WGS) entry which is preliminary data.</text>
</comment>
<feature type="transmembrane region" description="Helical" evidence="12">
    <location>
        <begin position="551"/>
        <end position="574"/>
    </location>
</feature>
<dbReference type="GO" id="GO:0005886">
    <property type="term" value="C:plasma membrane"/>
    <property type="evidence" value="ECO:0007669"/>
    <property type="project" value="UniProtKB-SubCell"/>
</dbReference>
<keyword evidence="5" id="KW-1003">Cell membrane</keyword>
<evidence type="ECO:0000256" key="4">
    <source>
        <dbReference type="ARBA" id="ARBA00020585"/>
    </source>
</evidence>
<keyword evidence="15" id="KW-1185">Reference proteome</keyword>
<dbReference type="Gene3D" id="3.90.550.10">
    <property type="entry name" value="Spore Coat Polysaccharide Biosynthesis Protein SpsA, Chain A"/>
    <property type="match status" value="1"/>
</dbReference>
<feature type="transmembrane region" description="Helical" evidence="12">
    <location>
        <begin position="414"/>
        <end position="432"/>
    </location>
</feature>
<evidence type="ECO:0000256" key="1">
    <source>
        <dbReference type="ARBA" id="ARBA00004429"/>
    </source>
</evidence>
<feature type="transmembrane region" description="Helical" evidence="12">
    <location>
        <begin position="55"/>
        <end position="76"/>
    </location>
</feature>
<evidence type="ECO:0000313" key="14">
    <source>
        <dbReference type="EMBL" id="MBB3982430.1"/>
    </source>
</evidence>
<reference evidence="14 15" key="1">
    <citation type="submission" date="2020-08" db="EMBL/GenBank/DDBJ databases">
        <title>Genomic Encyclopedia of Type Strains, Phase IV (KMG-IV): sequencing the most valuable type-strain genomes for metagenomic binning, comparative biology and taxonomic classification.</title>
        <authorList>
            <person name="Goeker M."/>
        </authorList>
    </citation>
    <scope>NUCLEOTIDE SEQUENCE [LARGE SCALE GENOMIC DNA]</scope>
    <source>
        <strain evidence="14 15">DSM 29348</strain>
    </source>
</reference>
<evidence type="ECO:0000256" key="12">
    <source>
        <dbReference type="SAM" id="Phobius"/>
    </source>
</evidence>
<keyword evidence="8 14" id="KW-0808">Transferase</keyword>
<evidence type="ECO:0000256" key="8">
    <source>
        <dbReference type="ARBA" id="ARBA00022679"/>
    </source>
</evidence>
<evidence type="ECO:0000256" key="5">
    <source>
        <dbReference type="ARBA" id="ARBA00022475"/>
    </source>
</evidence>
<feature type="domain" description="Glycosyltransferase 2-like" evidence="13">
    <location>
        <begin position="230"/>
        <end position="441"/>
    </location>
</feature>
<dbReference type="Pfam" id="PF13632">
    <property type="entry name" value="Glyco_trans_2_3"/>
    <property type="match status" value="1"/>
</dbReference>
<comment type="subcellular location">
    <subcellularLocation>
        <location evidence="1">Cell inner membrane</location>
        <topology evidence="1">Multi-pass membrane protein</topology>
    </subcellularLocation>
</comment>
<evidence type="ECO:0000256" key="9">
    <source>
        <dbReference type="ARBA" id="ARBA00022692"/>
    </source>
</evidence>
<dbReference type="InterPro" id="IPR001173">
    <property type="entry name" value="Glyco_trans_2-like"/>
</dbReference>
<sequence length="634" mass="69465">MNRNATARLSGARAGLAIGRMPPETPMAMPIQDFSARPQRPLASSSTPGLVARRALVILLALLPAAFAAHALYDAIGQDGLTAWEGLYMALFLPLFAWIAFGFATSLVGFLLLAMNAGQPRRKLPPVGPLASRTAILMPICNEDVVGLFGRLSMMERSLAQLAGKDDFAFFILSDSSAENGAGEERLFDELRGSFTLPVYYRRRTQNIARKPGNIADWVRRWGGGFDHMIVLDADSLMSGQTMARLAVEMERHPQVGLIQTIPEVVGAATLFARWQQFANRLYGPVASAGMIWWAGSEGMFWGHNGIVRVSAFASSCGLPELPGRAPFGGHIMSHDMLEAALLRRRGWHVHMVLVEDSFEEFPPSLPDLATRDRRWCQGNIQHVPLLTRISGLHPVSRFQLLVGASAYITSPMWLALILVVVGGGWAGWWAADNVLPAGGLIALTIAMLFGPKVMALAHALSNADQRARFGGAARLSGGVAVDIILSILMAPIAMVTQTVNLATVLMGRKSSWNGQTRDRDGVDLWSAARLCRYHLMLGALLAVGAWRAGISPWLIAPIIVGLMLSPLFMALTARKDWGMAAREAGLFQVPDPWWRTPHYQPLRHRWVQIEPDQVLAAPPTERGWRLIRNRARR</sequence>
<accession>A0A7W6GP31</accession>
<evidence type="ECO:0000256" key="7">
    <source>
        <dbReference type="ARBA" id="ARBA00022676"/>
    </source>
</evidence>
<evidence type="ECO:0000259" key="13">
    <source>
        <dbReference type="Pfam" id="PF13632"/>
    </source>
</evidence>
<feature type="transmembrane region" description="Helical" evidence="12">
    <location>
        <begin position="88"/>
        <end position="114"/>
    </location>
</feature>
<protein>
    <recommendedName>
        <fullName evidence="4">Glucans biosynthesis glucosyltransferase H</fullName>
    </recommendedName>
</protein>
<keyword evidence="9 12" id="KW-0812">Transmembrane</keyword>